<evidence type="ECO:0000313" key="3">
    <source>
        <dbReference type="Proteomes" id="UP000199087"/>
    </source>
</evidence>
<feature type="transmembrane region" description="Helical" evidence="1">
    <location>
        <begin position="12"/>
        <end position="31"/>
    </location>
</feature>
<dbReference type="AlphaFoldDB" id="A0A0U1P0Y9"/>
<evidence type="ECO:0000313" key="2">
    <source>
        <dbReference type="EMBL" id="CRK83742.1"/>
    </source>
</evidence>
<gene>
    <name evidence="2" type="ORF">BN000_03733</name>
</gene>
<reference evidence="3" key="1">
    <citation type="submission" date="2015-05" db="EMBL/GenBank/DDBJ databases">
        <authorList>
            <person name="Urmite Genomes"/>
        </authorList>
    </citation>
    <scope>NUCLEOTIDE SEQUENCE [LARGE SCALE GENOMIC DNA]</scope>
    <source>
        <strain evidence="3">LF1</strain>
    </source>
</reference>
<proteinExistence type="predicted"/>
<organism evidence="2 3">
    <name type="scientific">Neobacillus massiliamazoniensis</name>
    <dbReference type="NCBI Taxonomy" id="1499688"/>
    <lineage>
        <taxon>Bacteria</taxon>
        <taxon>Bacillati</taxon>
        <taxon>Bacillota</taxon>
        <taxon>Bacilli</taxon>
        <taxon>Bacillales</taxon>
        <taxon>Bacillaceae</taxon>
        <taxon>Neobacillus</taxon>
    </lineage>
</organism>
<dbReference type="STRING" id="1499688.BN000_03733"/>
<dbReference type="EMBL" id="CVRB01000004">
    <property type="protein sequence ID" value="CRK83742.1"/>
    <property type="molecule type" value="Genomic_DNA"/>
</dbReference>
<name>A0A0U1P0Y9_9BACI</name>
<sequence length="103" mass="11959">MFQVLIDHTDINALIALYVSINIGITLKYLWTRSVEYSFMGDISNPENTKITHPLFLYEKKSHLNGSLILNRIVKHIRKKECPKNDSEEPFPSWLSNISIKNI</sequence>
<keyword evidence="1" id="KW-0812">Transmembrane</keyword>
<dbReference type="OrthoDB" id="2931006at2"/>
<accession>A0A0U1P0Y9</accession>
<dbReference type="RefSeq" id="WP_090636762.1">
    <property type="nucleotide sequence ID" value="NZ_CVRB01000004.1"/>
</dbReference>
<protein>
    <submittedName>
        <fullName evidence="2">Uncharacterized protein</fullName>
    </submittedName>
</protein>
<keyword evidence="1" id="KW-0472">Membrane</keyword>
<dbReference type="Proteomes" id="UP000199087">
    <property type="component" value="Unassembled WGS sequence"/>
</dbReference>
<keyword evidence="1" id="KW-1133">Transmembrane helix</keyword>
<evidence type="ECO:0000256" key="1">
    <source>
        <dbReference type="SAM" id="Phobius"/>
    </source>
</evidence>
<keyword evidence="3" id="KW-1185">Reference proteome</keyword>